<evidence type="ECO:0000256" key="1">
    <source>
        <dbReference type="ARBA" id="ARBA00010231"/>
    </source>
</evidence>
<reference evidence="16" key="1">
    <citation type="submission" date="2020-01" db="EMBL/GenBank/DDBJ databases">
        <title>'Steroidobacter agaridevorans' sp. nov., agar-degrading bacteria isolated from rhizosphere soils.</title>
        <authorList>
            <person name="Ikenaga M."/>
            <person name="Kataoka M."/>
            <person name="Murouchi A."/>
            <person name="Katsuragi S."/>
            <person name="Sakai M."/>
        </authorList>
    </citation>
    <scope>NUCLEOTIDE SEQUENCE [LARGE SCALE GENOMIC DNA]</scope>
    <source>
        <strain evidence="16">YU21-B</strain>
    </source>
</reference>
<keyword evidence="4 8" id="KW-0460">Magnesium</keyword>
<feature type="domain" description="Alpha-D-phosphohexomutase alpha/beta/alpha" evidence="12">
    <location>
        <begin position="3"/>
        <end position="132"/>
    </location>
</feature>
<dbReference type="Pfam" id="PF02880">
    <property type="entry name" value="PGM_PMM_III"/>
    <property type="match status" value="1"/>
</dbReference>
<evidence type="ECO:0000256" key="3">
    <source>
        <dbReference type="ARBA" id="ARBA00022723"/>
    </source>
</evidence>
<dbReference type="InterPro" id="IPR050060">
    <property type="entry name" value="Phosphoglucosamine_mutase"/>
</dbReference>
<dbReference type="FunFam" id="3.40.120.10:FF:000001">
    <property type="entry name" value="Phosphoglucosamine mutase"/>
    <property type="match status" value="1"/>
</dbReference>
<organism evidence="15 16">
    <name type="scientific">Steroidobacter agaridevorans</name>
    <dbReference type="NCBI Taxonomy" id="2695856"/>
    <lineage>
        <taxon>Bacteria</taxon>
        <taxon>Pseudomonadati</taxon>
        <taxon>Pseudomonadota</taxon>
        <taxon>Gammaproteobacteria</taxon>
        <taxon>Steroidobacterales</taxon>
        <taxon>Steroidobacteraceae</taxon>
        <taxon>Steroidobacter</taxon>
    </lineage>
</organism>
<dbReference type="InterPro" id="IPR005846">
    <property type="entry name" value="A-D-PHexomutase_a/b/a-III"/>
</dbReference>
<dbReference type="GO" id="GO:0000287">
    <property type="term" value="F:magnesium ion binding"/>
    <property type="evidence" value="ECO:0007669"/>
    <property type="project" value="UniProtKB-UniRule"/>
</dbReference>
<dbReference type="PANTHER" id="PTHR42946:SF1">
    <property type="entry name" value="PHOSPHOGLUCOMUTASE (ALPHA-D-GLUCOSE-1,6-BISPHOSPHATE-DEPENDENT)"/>
    <property type="match status" value="1"/>
</dbReference>
<dbReference type="InterPro" id="IPR036900">
    <property type="entry name" value="A-D-PHexomutase_C_sf"/>
</dbReference>
<comment type="caution">
    <text evidence="15">The sequence shown here is derived from an EMBL/GenBank/DDBJ whole genome shotgun (WGS) entry which is preliminary data.</text>
</comment>
<dbReference type="InterPro" id="IPR016066">
    <property type="entry name" value="A-D-PHexomutase_CS"/>
</dbReference>
<feature type="domain" description="Alpha-D-phosphohexomutase C-terminal" evidence="11">
    <location>
        <begin position="372"/>
        <end position="435"/>
    </location>
</feature>
<feature type="binding site" evidence="8">
    <location>
        <position position="242"/>
    </location>
    <ligand>
        <name>Mg(2+)</name>
        <dbReference type="ChEBI" id="CHEBI:18420"/>
    </ligand>
</feature>
<feature type="active site" description="Phosphoserine intermediate" evidence="8">
    <location>
        <position position="100"/>
    </location>
</feature>
<keyword evidence="3 8" id="KW-0479">Metal-binding</keyword>
<dbReference type="Pfam" id="PF00408">
    <property type="entry name" value="PGM_PMM_IV"/>
    <property type="match status" value="1"/>
</dbReference>
<evidence type="ECO:0000313" key="15">
    <source>
        <dbReference type="EMBL" id="GFE84864.1"/>
    </source>
</evidence>
<evidence type="ECO:0000256" key="6">
    <source>
        <dbReference type="ARBA" id="ARBA00066330"/>
    </source>
</evidence>
<dbReference type="GO" id="GO:0009252">
    <property type="term" value="P:peptidoglycan biosynthetic process"/>
    <property type="evidence" value="ECO:0007669"/>
    <property type="project" value="UniProtKB-ARBA"/>
</dbReference>
<dbReference type="Proteomes" id="UP000445000">
    <property type="component" value="Unassembled WGS sequence"/>
</dbReference>
<dbReference type="PANTHER" id="PTHR42946">
    <property type="entry name" value="PHOSPHOHEXOSE MUTASE"/>
    <property type="match status" value="1"/>
</dbReference>
<dbReference type="PROSITE" id="PS00710">
    <property type="entry name" value="PGM_PMM"/>
    <property type="match status" value="1"/>
</dbReference>
<evidence type="ECO:0000259" key="12">
    <source>
        <dbReference type="Pfam" id="PF02878"/>
    </source>
</evidence>
<keyword evidence="16" id="KW-1185">Reference proteome</keyword>
<dbReference type="Gene3D" id="3.30.310.50">
    <property type="entry name" value="Alpha-D-phosphohexomutase, C-terminal domain"/>
    <property type="match status" value="1"/>
</dbReference>
<comment type="catalytic activity">
    <reaction evidence="8 10">
        <text>alpha-D-glucosamine 1-phosphate = D-glucosamine 6-phosphate</text>
        <dbReference type="Rhea" id="RHEA:23424"/>
        <dbReference type="ChEBI" id="CHEBI:58516"/>
        <dbReference type="ChEBI" id="CHEBI:58725"/>
        <dbReference type="EC" id="5.4.2.10"/>
    </reaction>
</comment>
<dbReference type="NCBIfam" id="TIGR01455">
    <property type="entry name" value="glmM"/>
    <property type="match status" value="1"/>
</dbReference>
<comment type="function">
    <text evidence="8 10">Catalyzes the conversion of glucosamine-6-phosphate to glucosamine-1-phosphate.</text>
</comment>
<dbReference type="GO" id="GO:0004615">
    <property type="term" value="F:phosphomannomutase activity"/>
    <property type="evidence" value="ECO:0007669"/>
    <property type="project" value="TreeGrafter"/>
</dbReference>
<comment type="PTM">
    <text evidence="8">Activated by phosphorylation.</text>
</comment>
<feature type="binding site" description="via phosphate group" evidence="8">
    <location>
        <position position="100"/>
    </location>
    <ligand>
        <name>Mg(2+)</name>
        <dbReference type="ChEBI" id="CHEBI:18420"/>
    </ligand>
</feature>
<gene>
    <name evidence="8 15" type="primary">glmM</name>
    <name evidence="15" type="ORF">GCM10011487_68640</name>
</gene>
<dbReference type="RefSeq" id="WP_161816446.1">
    <property type="nucleotide sequence ID" value="NZ_BLJN01000011.1"/>
</dbReference>
<protein>
    <recommendedName>
        <fullName evidence="7 8">Phosphoglucosamine mutase</fullName>
        <ecNumber evidence="6 8">5.4.2.10</ecNumber>
    </recommendedName>
</protein>
<dbReference type="InterPro" id="IPR006352">
    <property type="entry name" value="GlmM_bact"/>
</dbReference>
<dbReference type="GO" id="GO:0005829">
    <property type="term" value="C:cytosol"/>
    <property type="evidence" value="ECO:0007669"/>
    <property type="project" value="TreeGrafter"/>
</dbReference>
<dbReference type="AlphaFoldDB" id="A0A829YN20"/>
<dbReference type="HAMAP" id="MF_01554_B">
    <property type="entry name" value="GlmM_B"/>
    <property type="match status" value="1"/>
</dbReference>
<dbReference type="Pfam" id="PF02878">
    <property type="entry name" value="PGM_PMM_I"/>
    <property type="match status" value="1"/>
</dbReference>
<name>A0A829YN20_9GAMM</name>
<dbReference type="FunFam" id="3.40.120.10:FF:000002">
    <property type="entry name" value="Phosphoglucosamine mutase"/>
    <property type="match status" value="1"/>
</dbReference>
<dbReference type="EC" id="5.4.2.10" evidence="6 8"/>
<dbReference type="InterPro" id="IPR005841">
    <property type="entry name" value="Alpha-D-phosphohexomutase_SF"/>
</dbReference>
<dbReference type="SUPFAM" id="SSF55957">
    <property type="entry name" value="Phosphoglucomutase, C-terminal domain"/>
    <property type="match status" value="1"/>
</dbReference>
<dbReference type="NCBIfam" id="NF008139">
    <property type="entry name" value="PRK10887.1"/>
    <property type="match status" value="1"/>
</dbReference>
<evidence type="ECO:0000256" key="10">
    <source>
        <dbReference type="RuleBase" id="RU004327"/>
    </source>
</evidence>
<dbReference type="Pfam" id="PF02879">
    <property type="entry name" value="PGM_PMM_II"/>
    <property type="match status" value="1"/>
</dbReference>
<comment type="similarity">
    <text evidence="1 8 9">Belongs to the phosphohexose mutase family.</text>
</comment>
<dbReference type="InterPro" id="IPR005843">
    <property type="entry name" value="A-D-PHexomutase_C"/>
</dbReference>
<evidence type="ECO:0000259" key="13">
    <source>
        <dbReference type="Pfam" id="PF02879"/>
    </source>
</evidence>
<keyword evidence="2 8" id="KW-0597">Phosphoprotein</keyword>
<dbReference type="Gene3D" id="3.40.120.10">
    <property type="entry name" value="Alpha-D-Glucose-1,6-Bisphosphate, subunit A, domain 3"/>
    <property type="match status" value="3"/>
</dbReference>
<dbReference type="GO" id="GO:0006048">
    <property type="term" value="P:UDP-N-acetylglucosamine biosynthetic process"/>
    <property type="evidence" value="ECO:0007669"/>
    <property type="project" value="TreeGrafter"/>
</dbReference>
<dbReference type="CDD" id="cd05802">
    <property type="entry name" value="GlmM"/>
    <property type="match status" value="1"/>
</dbReference>
<feature type="domain" description="Alpha-D-phosphohexomutase alpha/beta/alpha" evidence="13">
    <location>
        <begin position="169"/>
        <end position="251"/>
    </location>
</feature>
<dbReference type="PRINTS" id="PR00509">
    <property type="entry name" value="PGMPMM"/>
</dbReference>
<feature type="binding site" evidence="8">
    <location>
        <position position="238"/>
    </location>
    <ligand>
        <name>Mg(2+)</name>
        <dbReference type="ChEBI" id="CHEBI:18420"/>
    </ligand>
</feature>
<feature type="binding site" evidence="8">
    <location>
        <position position="240"/>
    </location>
    <ligand>
        <name>Mg(2+)</name>
        <dbReference type="ChEBI" id="CHEBI:18420"/>
    </ligand>
</feature>
<evidence type="ECO:0000256" key="8">
    <source>
        <dbReference type="HAMAP-Rule" id="MF_01554"/>
    </source>
</evidence>
<sequence length="449" mass="47809">MSRKYFGTDGVRGRVGEHPLTVEFALKLASSAARVLAPKGGTVLVGKDTRISGYMFESALEAGFVASGVNVMLIGPLPTPGIAYLTKRFECDFGVVISASHNPYEDNGIKFFDRNGGKLTDEIEAQIEQYLDEPPVTRSSSELGRATRVDKSRVRYQEFAMSTVPGLDLSGFKLVIDCANGAGYKVGPRILADLGAEIVPIGSSPNGRNINLNCGSTSPSLLQLTVPGVQAQAGIALDGDGDRLVMVDNLGRTVDGDQLLYIIARDRKKKGLLKGPVVGTVMSNLGLEHSLQKEGIEFRRAKVGDRYVMELLKETGGTLGGETSGHLLALDHTTTGDALICALQVLAIMKETGSSLAELAAPMPKYPQVMENVRVAKKIDPFSSTQITEAVARAEAKLAGTGRIVLRPSGTEPVIRVMVEGRDEKLVREICRELAGTVAAAAEQKVAVG</sequence>
<accession>A0A829YN20</accession>
<feature type="domain" description="Alpha-D-phosphohexomutase alpha/beta/alpha" evidence="14">
    <location>
        <begin position="255"/>
        <end position="366"/>
    </location>
</feature>
<evidence type="ECO:0000256" key="2">
    <source>
        <dbReference type="ARBA" id="ARBA00022553"/>
    </source>
</evidence>
<comment type="cofactor">
    <cofactor evidence="8">
        <name>Mg(2+)</name>
        <dbReference type="ChEBI" id="CHEBI:18420"/>
    </cofactor>
    <text evidence="8">Binds 1 Mg(2+) ion per subunit.</text>
</comment>
<dbReference type="InterPro" id="IPR005844">
    <property type="entry name" value="A-D-PHexomutase_a/b/a-I"/>
</dbReference>
<proteinExistence type="inferred from homology"/>
<dbReference type="InterPro" id="IPR016055">
    <property type="entry name" value="A-D-PHexomutase_a/b/a-I/II/III"/>
</dbReference>
<evidence type="ECO:0000256" key="5">
    <source>
        <dbReference type="ARBA" id="ARBA00023235"/>
    </source>
</evidence>
<evidence type="ECO:0000259" key="11">
    <source>
        <dbReference type="Pfam" id="PF00408"/>
    </source>
</evidence>
<dbReference type="InterPro" id="IPR005845">
    <property type="entry name" value="A-D-PHexomutase_a/b/a-II"/>
</dbReference>
<evidence type="ECO:0000256" key="7">
    <source>
        <dbReference type="ARBA" id="ARBA00068193"/>
    </source>
</evidence>
<dbReference type="GO" id="GO:0005975">
    <property type="term" value="P:carbohydrate metabolic process"/>
    <property type="evidence" value="ECO:0007669"/>
    <property type="project" value="InterPro"/>
</dbReference>
<dbReference type="FunFam" id="3.30.310.50:FF:000001">
    <property type="entry name" value="Phosphoglucosamine mutase"/>
    <property type="match status" value="1"/>
</dbReference>
<evidence type="ECO:0000256" key="9">
    <source>
        <dbReference type="RuleBase" id="RU004326"/>
    </source>
</evidence>
<evidence type="ECO:0000256" key="4">
    <source>
        <dbReference type="ARBA" id="ARBA00022842"/>
    </source>
</evidence>
<keyword evidence="5 8" id="KW-0413">Isomerase</keyword>
<feature type="modified residue" description="Phosphoserine" evidence="8">
    <location>
        <position position="100"/>
    </location>
</feature>
<evidence type="ECO:0000313" key="16">
    <source>
        <dbReference type="Proteomes" id="UP000445000"/>
    </source>
</evidence>
<dbReference type="SUPFAM" id="SSF53738">
    <property type="entry name" value="Phosphoglucomutase, first 3 domains"/>
    <property type="match status" value="3"/>
</dbReference>
<dbReference type="EMBL" id="BLJN01000011">
    <property type="protein sequence ID" value="GFE84864.1"/>
    <property type="molecule type" value="Genomic_DNA"/>
</dbReference>
<evidence type="ECO:0000259" key="14">
    <source>
        <dbReference type="Pfam" id="PF02880"/>
    </source>
</evidence>
<dbReference type="GO" id="GO:0008966">
    <property type="term" value="F:phosphoglucosamine mutase activity"/>
    <property type="evidence" value="ECO:0007669"/>
    <property type="project" value="UniProtKB-UniRule"/>
</dbReference>